<evidence type="ECO:0000256" key="8">
    <source>
        <dbReference type="ARBA" id="ARBA00023180"/>
    </source>
</evidence>
<keyword evidence="6 10" id="KW-0378">Hydrolase</keyword>
<dbReference type="Proteomes" id="UP000631181">
    <property type="component" value="Unassembled WGS sequence"/>
</dbReference>
<sequence>MKVAGHSFRPSWAVLLTLGLAGLESVAAVELNVNNADSIKSAAKDIATNMMTYYTGMNPGDNPGNLPDPYYWWEAGAMFNSLINYWYYTGDETWNDITTQAMLWQAGDNAAFMPANQSKTEGNDDQVFWGFAAMSAAERNFPNPPSDQPQWLEMAQAVFNTQAARWDPATCGGGLRWQIFTWNNGYNYKNTISTGGFFQLAARLARYTGNQTYLDWADKAWDWITEVGFRSNEYNFWDGASDLNDCKDINKIEWTYNNGVFLLGAASMYNVTEDPEWKNRVQKILNAGEIFFAQEPPNVMYERACETVNTCMVDQRSFKGYLARWMADTIHMAPFTHDQIMPKLKATGQAAAKTCTGGEQGTTCGMRWTSQKWDHTKDFGQQMSVLEVVQANMIDYVAPPVTKDHGGTSKGNPNAGGKPVDPTPDALSYPITTADRAGAGILTALMMITLGGSCGWLIWD</sequence>
<evidence type="ECO:0000256" key="4">
    <source>
        <dbReference type="ARBA" id="ARBA00012350"/>
    </source>
</evidence>
<proteinExistence type="inferred from homology"/>
<evidence type="ECO:0000256" key="12">
    <source>
        <dbReference type="SAM" id="Phobius"/>
    </source>
</evidence>
<feature type="signal peptide" evidence="13">
    <location>
        <begin position="1"/>
        <end position="28"/>
    </location>
</feature>
<feature type="transmembrane region" description="Helical" evidence="12">
    <location>
        <begin position="437"/>
        <end position="459"/>
    </location>
</feature>
<evidence type="ECO:0000256" key="9">
    <source>
        <dbReference type="ARBA" id="ARBA00023295"/>
    </source>
</evidence>
<feature type="region of interest" description="Disordered" evidence="11">
    <location>
        <begin position="400"/>
        <end position="427"/>
    </location>
</feature>
<dbReference type="PIRSF" id="PIRSF016302">
    <property type="entry name" value="Man_a_manosd"/>
    <property type="match status" value="1"/>
</dbReference>
<keyword evidence="9 10" id="KW-0326">Glycosidase</keyword>
<keyword evidence="8" id="KW-0325">Glycoprotein</keyword>
<evidence type="ECO:0000256" key="2">
    <source>
        <dbReference type="ARBA" id="ARBA00004308"/>
    </source>
</evidence>
<dbReference type="PANTHER" id="PTHR12145:SF36">
    <property type="entry name" value="MANNAN ENDO-1,6-ALPHA-MANNOSIDASE DCW1"/>
    <property type="match status" value="1"/>
</dbReference>
<keyword evidence="15" id="KW-1185">Reference proteome</keyword>
<dbReference type="OrthoDB" id="4187847at2759"/>
<dbReference type="GO" id="GO:0016052">
    <property type="term" value="P:carbohydrate catabolic process"/>
    <property type="evidence" value="ECO:0007669"/>
    <property type="project" value="InterPro"/>
</dbReference>
<evidence type="ECO:0000256" key="13">
    <source>
        <dbReference type="SAM" id="SignalP"/>
    </source>
</evidence>
<dbReference type="GO" id="GO:0009272">
    <property type="term" value="P:fungal-type cell wall biogenesis"/>
    <property type="evidence" value="ECO:0007669"/>
    <property type="project" value="TreeGrafter"/>
</dbReference>
<evidence type="ECO:0000256" key="5">
    <source>
        <dbReference type="ARBA" id="ARBA00022729"/>
    </source>
</evidence>
<comment type="subcellular location">
    <subcellularLocation>
        <location evidence="2">Endomembrane system</location>
    </subcellularLocation>
</comment>
<evidence type="ECO:0000256" key="1">
    <source>
        <dbReference type="ARBA" id="ARBA00001452"/>
    </source>
</evidence>
<dbReference type="InterPro" id="IPR008928">
    <property type="entry name" value="6-hairpin_glycosidase_sf"/>
</dbReference>
<dbReference type="SUPFAM" id="SSF48208">
    <property type="entry name" value="Six-hairpin glycosidases"/>
    <property type="match status" value="1"/>
</dbReference>
<keyword evidence="5 13" id="KW-0732">Signal</keyword>
<comment type="caution">
    <text evidence="14">The sequence shown here is derived from an EMBL/GenBank/DDBJ whole genome shotgun (WGS) entry which is preliminary data.</text>
</comment>
<organism evidence="14 15">
    <name type="scientific">Penicillium ucsense</name>
    <dbReference type="NCBI Taxonomy" id="2839758"/>
    <lineage>
        <taxon>Eukaryota</taxon>
        <taxon>Fungi</taxon>
        <taxon>Dikarya</taxon>
        <taxon>Ascomycota</taxon>
        <taxon>Pezizomycotina</taxon>
        <taxon>Eurotiomycetes</taxon>
        <taxon>Eurotiomycetidae</taxon>
        <taxon>Eurotiales</taxon>
        <taxon>Aspergillaceae</taxon>
        <taxon>Penicillium</taxon>
    </lineage>
</organism>
<gene>
    <name evidence="14" type="ORF">PECM_000784</name>
</gene>
<evidence type="ECO:0000256" key="7">
    <source>
        <dbReference type="ARBA" id="ARBA00023136"/>
    </source>
</evidence>
<evidence type="ECO:0000256" key="11">
    <source>
        <dbReference type="SAM" id="MobiDB-lite"/>
    </source>
</evidence>
<dbReference type="EMBL" id="WIWV01000011">
    <property type="protein sequence ID" value="KAF7718861.1"/>
    <property type="molecule type" value="Genomic_DNA"/>
</dbReference>
<comment type="similarity">
    <text evidence="3 10">Belongs to the glycosyl hydrolase 76 family.</text>
</comment>
<evidence type="ECO:0000256" key="3">
    <source>
        <dbReference type="ARBA" id="ARBA00009699"/>
    </source>
</evidence>
<evidence type="ECO:0000313" key="15">
    <source>
        <dbReference type="Proteomes" id="UP000631181"/>
    </source>
</evidence>
<dbReference type="AlphaFoldDB" id="A0A8J8WBC5"/>
<comment type="catalytic activity">
    <reaction evidence="1 10">
        <text>Random hydrolysis of (1-&gt;6)-alpha-D-mannosidic linkages in unbranched (1-&gt;6)-mannans.</text>
        <dbReference type="EC" id="3.2.1.101"/>
    </reaction>
</comment>
<keyword evidence="12" id="KW-1133">Transmembrane helix</keyword>
<evidence type="ECO:0000256" key="10">
    <source>
        <dbReference type="PIRNR" id="PIRNR016302"/>
    </source>
</evidence>
<dbReference type="Gene3D" id="1.50.10.20">
    <property type="match status" value="1"/>
</dbReference>
<accession>A0A8J8WBC5</accession>
<feature type="chain" id="PRO_5035213770" description="Mannan endo-1,6-alpha-mannosidase" evidence="13">
    <location>
        <begin position="29"/>
        <end position="460"/>
    </location>
</feature>
<keyword evidence="7 12" id="KW-0472">Membrane</keyword>
<dbReference type="Pfam" id="PF03663">
    <property type="entry name" value="Glyco_hydro_76"/>
    <property type="match status" value="1"/>
</dbReference>
<dbReference type="GO" id="GO:0008496">
    <property type="term" value="F:mannan endo-1,6-alpha-mannosidase activity"/>
    <property type="evidence" value="ECO:0007669"/>
    <property type="project" value="UniProtKB-UniRule"/>
</dbReference>
<evidence type="ECO:0000313" key="14">
    <source>
        <dbReference type="EMBL" id="KAF7718861.1"/>
    </source>
</evidence>
<dbReference type="InterPro" id="IPR005198">
    <property type="entry name" value="Glyco_hydro_76"/>
</dbReference>
<evidence type="ECO:0000256" key="6">
    <source>
        <dbReference type="ARBA" id="ARBA00022801"/>
    </source>
</evidence>
<dbReference type="GO" id="GO:0012505">
    <property type="term" value="C:endomembrane system"/>
    <property type="evidence" value="ECO:0007669"/>
    <property type="project" value="UniProtKB-SubCell"/>
</dbReference>
<dbReference type="EC" id="3.2.1.101" evidence="4 10"/>
<dbReference type="PANTHER" id="PTHR12145">
    <property type="entry name" value="MANNAN ENDO-1,6-ALPHA-MANNOSIDASE DCW1"/>
    <property type="match status" value="1"/>
</dbReference>
<reference evidence="14" key="1">
    <citation type="journal article" date="2020" name="Front. Microbiol.">
        <title>Gene regulatory networks of Penicillium echinulatum 2HH and Penicillium oxalicum 114-2 inferred by a computational biology approach.</title>
        <authorList>
            <person name="Lenz A.R."/>
            <person name="Galan-Vasquez E."/>
            <person name="Balbinot E."/>
            <person name="De Abreu F.P."/>
            <person name="De Oliveira N.S."/>
            <person name="Da Rosa L.O."/>
            <person name="De Avila E Silva S."/>
            <person name="Camassola M."/>
            <person name="Dillon A.J.P."/>
            <person name="Perez-Rueda E."/>
        </authorList>
    </citation>
    <scope>NUCLEOTIDE SEQUENCE</scope>
    <source>
        <strain evidence="14">S1M29</strain>
    </source>
</reference>
<protein>
    <recommendedName>
        <fullName evidence="4 10">Mannan endo-1,6-alpha-mannosidase</fullName>
        <ecNumber evidence="4 10">3.2.1.101</ecNumber>
    </recommendedName>
</protein>
<name>A0A8J8WBC5_9EURO</name>
<keyword evidence="12" id="KW-0812">Transmembrane</keyword>
<dbReference type="FunFam" id="1.50.10.20:FF:000006">
    <property type="entry name" value="Mannan endo-1,6-alpha-mannosidase"/>
    <property type="match status" value="1"/>
</dbReference>
<dbReference type="InterPro" id="IPR014480">
    <property type="entry name" value="Mannan-1_6-alpha_mannosidase"/>
</dbReference>